<organism evidence="15 16">
    <name type="scientific">Anabaena sphaerica FACHB-251</name>
    <dbReference type="NCBI Taxonomy" id="2692883"/>
    <lineage>
        <taxon>Bacteria</taxon>
        <taxon>Bacillati</taxon>
        <taxon>Cyanobacteriota</taxon>
        <taxon>Cyanophyceae</taxon>
        <taxon>Nostocales</taxon>
        <taxon>Nostocaceae</taxon>
        <taxon>Anabaena</taxon>
    </lineage>
</organism>
<keyword evidence="13" id="KW-0732">Signal</keyword>
<sequence length="111" mass="11581" precursor="true">MKKIISVLLLGITIFTFAFSSPALAADAASGAKLFSANCASCHAGGKNLVNAAKSLKKEALEKYGLYSTEGIIAQVTNGKGAMPAFKDRLKAAQIEDVAAYVLEQAEAGWN</sequence>
<comment type="subunit">
    <text evidence="4 13">Monomer.</text>
</comment>
<keyword evidence="9 13" id="KW-0479">Metal-binding</keyword>
<accession>A0A926WIF5</accession>
<feature type="binding site" description="axial binding residue" evidence="13">
    <location>
        <position position="83"/>
    </location>
    <ligand>
        <name>heme c</name>
        <dbReference type="ChEBI" id="CHEBI:61717"/>
    </ligand>
    <ligandPart>
        <name>Fe</name>
        <dbReference type="ChEBI" id="CHEBI:18248"/>
    </ligandPart>
</feature>
<evidence type="ECO:0000259" key="14">
    <source>
        <dbReference type="PROSITE" id="PS51007"/>
    </source>
</evidence>
<comment type="function">
    <text evidence="1 13">Functions as an electron carrier between membrane-bound cytochrome b6-f and photosystem I in oxygenic photosynthesis.</text>
</comment>
<evidence type="ECO:0000256" key="4">
    <source>
        <dbReference type="ARBA" id="ARBA00011245"/>
    </source>
</evidence>
<comment type="PTM">
    <text evidence="13">Binds 1 heme c group per subunit.</text>
</comment>
<evidence type="ECO:0000313" key="15">
    <source>
        <dbReference type="EMBL" id="MBD2294700.1"/>
    </source>
</evidence>
<comment type="subcellular location">
    <subcellularLocation>
        <location evidence="2 13">Cellular thylakoid lumen</location>
    </subcellularLocation>
</comment>
<feature type="signal peptide" evidence="13">
    <location>
        <begin position="1"/>
        <end position="25"/>
    </location>
</feature>
<dbReference type="HAMAP" id="MF_00594">
    <property type="entry name" value="Cytc_PetJ"/>
    <property type="match status" value="1"/>
</dbReference>
<dbReference type="PRINTS" id="PR00605">
    <property type="entry name" value="CYTCHROMECIC"/>
</dbReference>
<dbReference type="AlphaFoldDB" id="A0A926WIF5"/>
<feature type="binding site" description="covalent" evidence="13">
    <location>
        <position position="42"/>
    </location>
    <ligand>
        <name>heme c</name>
        <dbReference type="ChEBI" id="CHEBI:61717"/>
    </ligand>
</feature>
<evidence type="ECO:0000256" key="1">
    <source>
        <dbReference type="ARBA" id="ARBA00002347"/>
    </source>
</evidence>
<evidence type="ECO:0000256" key="13">
    <source>
        <dbReference type="HAMAP-Rule" id="MF_00594"/>
    </source>
</evidence>
<feature type="binding site" description="axial binding residue" evidence="13">
    <location>
        <position position="43"/>
    </location>
    <ligand>
        <name>heme c</name>
        <dbReference type="ChEBI" id="CHEBI:61717"/>
    </ligand>
    <ligandPart>
        <name>Fe</name>
        <dbReference type="ChEBI" id="CHEBI:18248"/>
    </ligandPart>
</feature>
<reference evidence="16" key="1">
    <citation type="journal article" date="2020" name="ISME J.">
        <title>Comparative genomics reveals insights into cyanobacterial evolution and habitat adaptation.</title>
        <authorList>
            <person name="Chen M.Y."/>
            <person name="Teng W.K."/>
            <person name="Zhao L."/>
            <person name="Hu C.X."/>
            <person name="Zhou Y.K."/>
            <person name="Han B.P."/>
            <person name="Song L.R."/>
            <person name="Shu W.S."/>
        </authorList>
    </citation>
    <scope>NUCLEOTIDE SEQUENCE [LARGE SCALE GENOMIC DNA]</scope>
    <source>
        <strain evidence="16">FACHB-251</strain>
    </source>
</reference>
<evidence type="ECO:0000256" key="11">
    <source>
        <dbReference type="ARBA" id="ARBA00023004"/>
    </source>
</evidence>
<keyword evidence="10 13" id="KW-0249">Electron transport</keyword>
<keyword evidence="7 13" id="KW-0602">Photosynthesis</keyword>
<evidence type="ECO:0000256" key="9">
    <source>
        <dbReference type="ARBA" id="ARBA00022723"/>
    </source>
</evidence>
<dbReference type="GO" id="GO:0015979">
    <property type="term" value="P:photosynthesis"/>
    <property type="evidence" value="ECO:0007669"/>
    <property type="project" value="UniProtKB-UniRule"/>
</dbReference>
<feature type="binding site" description="covalent" evidence="13">
    <location>
        <position position="39"/>
    </location>
    <ligand>
        <name>heme c</name>
        <dbReference type="ChEBI" id="CHEBI:61717"/>
    </ligand>
</feature>
<dbReference type="EMBL" id="JACJQU010000007">
    <property type="protein sequence ID" value="MBD2294700.1"/>
    <property type="molecule type" value="Genomic_DNA"/>
</dbReference>
<dbReference type="InterPro" id="IPR023655">
    <property type="entry name" value="Cyt_C6"/>
</dbReference>
<evidence type="ECO:0000256" key="8">
    <source>
        <dbReference type="ARBA" id="ARBA00022617"/>
    </source>
</evidence>
<dbReference type="Gene3D" id="1.10.760.10">
    <property type="entry name" value="Cytochrome c-like domain"/>
    <property type="match status" value="1"/>
</dbReference>
<evidence type="ECO:0000256" key="10">
    <source>
        <dbReference type="ARBA" id="ARBA00022982"/>
    </source>
</evidence>
<dbReference type="InterPro" id="IPR036909">
    <property type="entry name" value="Cyt_c-like_dom_sf"/>
</dbReference>
<dbReference type="PROSITE" id="PS51007">
    <property type="entry name" value="CYTC"/>
    <property type="match status" value="1"/>
</dbReference>
<name>A0A926WIF5_9NOST</name>
<dbReference type="Pfam" id="PF13442">
    <property type="entry name" value="Cytochrome_CBB3"/>
    <property type="match status" value="1"/>
</dbReference>
<gene>
    <name evidence="13" type="primary">petJ</name>
    <name evidence="15" type="ORF">H6G06_14725</name>
</gene>
<dbReference type="NCBIfam" id="NF045930">
    <property type="entry name" value="Cytc6PetJCyano"/>
    <property type="match status" value="1"/>
</dbReference>
<dbReference type="GO" id="GO:0031979">
    <property type="term" value="C:plasma membrane-derived thylakoid lumen"/>
    <property type="evidence" value="ECO:0007669"/>
    <property type="project" value="UniProtKB-SubCell"/>
</dbReference>
<evidence type="ECO:0000256" key="5">
    <source>
        <dbReference type="ARBA" id="ARBA00016152"/>
    </source>
</evidence>
<keyword evidence="12 13" id="KW-0793">Thylakoid</keyword>
<protein>
    <recommendedName>
        <fullName evidence="5 13">Cytochrome c6</fullName>
    </recommendedName>
    <alternativeName>
        <fullName evidence="13">Cytochrome c-553</fullName>
    </alternativeName>
    <alternativeName>
        <fullName evidence="13">Cytochrome c553</fullName>
    </alternativeName>
    <alternativeName>
        <fullName evidence="13">Soluble cytochrome f</fullName>
    </alternativeName>
</protein>
<dbReference type="PANTHER" id="PTHR34688:SF2">
    <property type="entry name" value="CYTOCHROME C6, CHLOROPLASTIC"/>
    <property type="match status" value="1"/>
</dbReference>
<feature type="domain" description="Cytochrome c" evidence="14">
    <location>
        <begin position="26"/>
        <end position="106"/>
    </location>
</feature>
<dbReference type="GO" id="GO:0009055">
    <property type="term" value="F:electron transfer activity"/>
    <property type="evidence" value="ECO:0007669"/>
    <property type="project" value="UniProtKB-UniRule"/>
</dbReference>
<dbReference type="InterPro" id="IPR008168">
    <property type="entry name" value="Cyt_C_IC"/>
</dbReference>
<dbReference type="FunFam" id="1.10.760.10:FF:000038">
    <property type="entry name" value="Cytochrome c6"/>
    <property type="match status" value="1"/>
</dbReference>
<evidence type="ECO:0000256" key="3">
    <source>
        <dbReference type="ARBA" id="ARBA00009650"/>
    </source>
</evidence>
<keyword evidence="16" id="KW-1185">Reference proteome</keyword>
<evidence type="ECO:0000256" key="7">
    <source>
        <dbReference type="ARBA" id="ARBA00022531"/>
    </source>
</evidence>
<dbReference type="PANTHER" id="PTHR34688">
    <property type="entry name" value="CYTOCHROME C6, CHLOROPLASTIC"/>
    <property type="match status" value="1"/>
</dbReference>
<keyword evidence="6 13" id="KW-0813">Transport</keyword>
<evidence type="ECO:0000256" key="12">
    <source>
        <dbReference type="ARBA" id="ARBA00023078"/>
    </source>
</evidence>
<dbReference type="GO" id="GO:0005506">
    <property type="term" value="F:iron ion binding"/>
    <property type="evidence" value="ECO:0007669"/>
    <property type="project" value="InterPro"/>
</dbReference>
<dbReference type="RefSeq" id="WP_190561351.1">
    <property type="nucleotide sequence ID" value="NZ_JACJQU010000007.1"/>
</dbReference>
<dbReference type="GO" id="GO:0020037">
    <property type="term" value="F:heme binding"/>
    <property type="evidence" value="ECO:0007669"/>
    <property type="project" value="InterPro"/>
</dbReference>
<dbReference type="InterPro" id="IPR009056">
    <property type="entry name" value="Cyt_c-like_dom"/>
</dbReference>
<evidence type="ECO:0000256" key="2">
    <source>
        <dbReference type="ARBA" id="ARBA00004518"/>
    </source>
</evidence>
<dbReference type="Proteomes" id="UP000662185">
    <property type="component" value="Unassembled WGS sequence"/>
</dbReference>
<proteinExistence type="inferred from homology"/>
<feature type="chain" id="PRO_5038201413" description="Cytochrome c6" evidence="13">
    <location>
        <begin position="26"/>
        <end position="111"/>
    </location>
</feature>
<comment type="caution">
    <text evidence="15">The sequence shown here is derived from an EMBL/GenBank/DDBJ whole genome shotgun (WGS) entry which is preliminary data.</text>
</comment>
<evidence type="ECO:0000256" key="6">
    <source>
        <dbReference type="ARBA" id="ARBA00022448"/>
    </source>
</evidence>
<keyword evidence="8 13" id="KW-0349">Heme</keyword>
<evidence type="ECO:0000313" key="16">
    <source>
        <dbReference type="Proteomes" id="UP000662185"/>
    </source>
</evidence>
<dbReference type="SUPFAM" id="SSF46626">
    <property type="entry name" value="Cytochrome c"/>
    <property type="match status" value="1"/>
</dbReference>
<keyword evidence="11 13" id="KW-0408">Iron</keyword>
<comment type="similarity">
    <text evidence="3 13">Belongs to the cytochrome c family. PetJ subfamily.</text>
</comment>